<dbReference type="EMBL" id="JAIWYP010000003">
    <property type="protein sequence ID" value="KAH3859397.1"/>
    <property type="molecule type" value="Genomic_DNA"/>
</dbReference>
<gene>
    <name evidence="1" type="ORF">DPMN_102117</name>
</gene>
<reference evidence="1" key="1">
    <citation type="journal article" date="2019" name="bioRxiv">
        <title>The Genome of the Zebra Mussel, Dreissena polymorpha: A Resource for Invasive Species Research.</title>
        <authorList>
            <person name="McCartney M.A."/>
            <person name="Auch B."/>
            <person name="Kono T."/>
            <person name="Mallez S."/>
            <person name="Zhang Y."/>
            <person name="Obille A."/>
            <person name="Becker A."/>
            <person name="Abrahante J.E."/>
            <person name="Garbe J."/>
            <person name="Badalamenti J.P."/>
            <person name="Herman A."/>
            <person name="Mangelson H."/>
            <person name="Liachko I."/>
            <person name="Sullivan S."/>
            <person name="Sone E.D."/>
            <person name="Koren S."/>
            <person name="Silverstein K.A.T."/>
            <person name="Beckman K.B."/>
            <person name="Gohl D.M."/>
        </authorList>
    </citation>
    <scope>NUCLEOTIDE SEQUENCE</scope>
    <source>
        <strain evidence="1">Duluth1</strain>
        <tissue evidence="1">Whole animal</tissue>
    </source>
</reference>
<reference evidence="1" key="2">
    <citation type="submission" date="2020-11" db="EMBL/GenBank/DDBJ databases">
        <authorList>
            <person name="McCartney M.A."/>
            <person name="Auch B."/>
            <person name="Kono T."/>
            <person name="Mallez S."/>
            <person name="Becker A."/>
            <person name="Gohl D.M."/>
            <person name="Silverstein K.A.T."/>
            <person name="Koren S."/>
            <person name="Bechman K.B."/>
            <person name="Herman A."/>
            <person name="Abrahante J.E."/>
            <person name="Garbe J."/>
        </authorList>
    </citation>
    <scope>NUCLEOTIDE SEQUENCE</scope>
    <source>
        <strain evidence="1">Duluth1</strain>
        <tissue evidence="1">Whole animal</tissue>
    </source>
</reference>
<dbReference type="AlphaFoldDB" id="A0A9D4RAB2"/>
<evidence type="ECO:0000313" key="2">
    <source>
        <dbReference type="Proteomes" id="UP000828390"/>
    </source>
</evidence>
<proteinExistence type="predicted"/>
<dbReference type="Proteomes" id="UP000828390">
    <property type="component" value="Unassembled WGS sequence"/>
</dbReference>
<organism evidence="1 2">
    <name type="scientific">Dreissena polymorpha</name>
    <name type="common">Zebra mussel</name>
    <name type="synonym">Mytilus polymorpha</name>
    <dbReference type="NCBI Taxonomy" id="45954"/>
    <lineage>
        <taxon>Eukaryota</taxon>
        <taxon>Metazoa</taxon>
        <taxon>Spiralia</taxon>
        <taxon>Lophotrochozoa</taxon>
        <taxon>Mollusca</taxon>
        <taxon>Bivalvia</taxon>
        <taxon>Autobranchia</taxon>
        <taxon>Heteroconchia</taxon>
        <taxon>Euheterodonta</taxon>
        <taxon>Imparidentia</taxon>
        <taxon>Neoheterodontei</taxon>
        <taxon>Myida</taxon>
        <taxon>Dreissenoidea</taxon>
        <taxon>Dreissenidae</taxon>
        <taxon>Dreissena</taxon>
    </lineage>
</organism>
<evidence type="ECO:0000313" key="1">
    <source>
        <dbReference type="EMBL" id="KAH3859397.1"/>
    </source>
</evidence>
<keyword evidence="2" id="KW-1185">Reference proteome</keyword>
<sequence length="186" mass="21432">MQRTEFHDIRSIFATEYKHYEKRDGVWMDVKRVNKSLDKALVYAEYNKSVSNTIVVSLQEFDNECGHLSVFEFPKKIGDTARIAYYPTQDILDREQDFHRAWRTALGVIKLKRGAFEEKDVSLNRHFILSIFNITERTEYSLECKRTRSLPRTKSVSVFVGNPVLGPLCSLDGCVNCVCVNPGESV</sequence>
<name>A0A9D4RAB2_DREPO</name>
<protein>
    <submittedName>
        <fullName evidence="1">Uncharacterized protein</fullName>
    </submittedName>
</protein>
<accession>A0A9D4RAB2</accession>
<comment type="caution">
    <text evidence="1">The sequence shown here is derived from an EMBL/GenBank/DDBJ whole genome shotgun (WGS) entry which is preliminary data.</text>
</comment>